<sequence length="165" mass="17681">MHGVARRVPTLPAFAPVMRAAISQLVGQIRSRDVVVEPGCAIGPRIRNLGQHAEQGAGDSDRLRVAQRSARTALILNLGGALRTERQVMRGAQVRIHPQFTVDKCGDGLGGQVLRGAELAWRAHGRVALGGKLRGQPGERSAEHLSPIGHHLLLSTFTQAYTALL</sequence>
<organism evidence="1">
    <name type="scientific">Mycobacterium xenopi 4042</name>
    <dbReference type="NCBI Taxonomy" id="1299334"/>
    <lineage>
        <taxon>Bacteria</taxon>
        <taxon>Bacillati</taxon>
        <taxon>Actinomycetota</taxon>
        <taxon>Actinomycetes</taxon>
        <taxon>Mycobacteriales</taxon>
        <taxon>Mycobacteriaceae</taxon>
        <taxon>Mycobacterium</taxon>
    </lineage>
</organism>
<gene>
    <name evidence="1" type="ORF">I553_9503</name>
</gene>
<proteinExistence type="predicted"/>
<dbReference type="AlphaFoldDB" id="X8DXI7"/>
<dbReference type="EMBL" id="JAOB01000011">
    <property type="protein sequence ID" value="EUA73347.1"/>
    <property type="molecule type" value="Genomic_DNA"/>
</dbReference>
<protein>
    <submittedName>
        <fullName evidence="1">Uncharacterized protein</fullName>
    </submittedName>
</protein>
<accession>X8DXI7</accession>
<comment type="caution">
    <text evidence="1">The sequence shown here is derived from an EMBL/GenBank/DDBJ whole genome shotgun (WGS) entry which is preliminary data.</text>
</comment>
<reference evidence="1" key="1">
    <citation type="submission" date="2014-01" db="EMBL/GenBank/DDBJ databases">
        <authorList>
            <person name="Brown-Elliot B."/>
            <person name="Wallace R."/>
            <person name="Lenaerts A."/>
            <person name="Ordway D."/>
            <person name="DeGroote M.A."/>
            <person name="Parker T."/>
            <person name="Sizemore C."/>
            <person name="Tallon L.J."/>
            <person name="Sadzewicz L.K."/>
            <person name="Sengamalay N."/>
            <person name="Fraser C.M."/>
            <person name="Hine E."/>
            <person name="Shefchek K.A."/>
            <person name="Das S.P."/>
            <person name="Tettelin H."/>
        </authorList>
    </citation>
    <scope>NUCLEOTIDE SEQUENCE [LARGE SCALE GENOMIC DNA]</scope>
    <source>
        <strain evidence="1">4042</strain>
    </source>
</reference>
<name>X8DXI7_MYCXE</name>
<evidence type="ECO:0000313" key="1">
    <source>
        <dbReference type="EMBL" id="EUA73347.1"/>
    </source>
</evidence>